<name>A0A399T253_9BACT</name>
<evidence type="ECO:0000313" key="4">
    <source>
        <dbReference type="Proteomes" id="UP000265926"/>
    </source>
</evidence>
<keyword evidence="1" id="KW-0472">Membrane</keyword>
<organism evidence="3 4">
    <name type="scientific">Maribellus luteus</name>
    <dbReference type="NCBI Taxonomy" id="2305463"/>
    <lineage>
        <taxon>Bacteria</taxon>
        <taxon>Pseudomonadati</taxon>
        <taxon>Bacteroidota</taxon>
        <taxon>Bacteroidia</taxon>
        <taxon>Marinilabiliales</taxon>
        <taxon>Prolixibacteraceae</taxon>
        <taxon>Maribellus</taxon>
    </lineage>
</organism>
<evidence type="ECO:0000259" key="2">
    <source>
        <dbReference type="Pfam" id="PF14340"/>
    </source>
</evidence>
<feature type="transmembrane region" description="Helical" evidence="1">
    <location>
        <begin position="86"/>
        <end position="104"/>
    </location>
</feature>
<reference evidence="3 4" key="1">
    <citation type="submission" date="2018-08" db="EMBL/GenBank/DDBJ databases">
        <title>Pallidiluteibacterium maritimus gen. nov., sp. nov., isolated from coastal sediment.</title>
        <authorList>
            <person name="Zhou L.Y."/>
        </authorList>
    </citation>
    <scope>NUCLEOTIDE SEQUENCE [LARGE SCALE GENOMIC DNA]</scope>
    <source>
        <strain evidence="3 4">XSD2</strain>
    </source>
</reference>
<dbReference type="Pfam" id="PF14340">
    <property type="entry name" value="DUF4395"/>
    <property type="match status" value="1"/>
</dbReference>
<protein>
    <submittedName>
        <fullName evidence="3">DUF4395 domain-containing protein</fullName>
    </submittedName>
</protein>
<accession>A0A399T253</accession>
<dbReference type="InterPro" id="IPR025508">
    <property type="entry name" value="DUF4395"/>
</dbReference>
<feature type="domain" description="DUF4395" evidence="2">
    <location>
        <begin position="13"/>
        <end position="139"/>
    </location>
</feature>
<dbReference type="EMBL" id="QWGR01000004">
    <property type="protein sequence ID" value="RIJ48872.1"/>
    <property type="molecule type" value="Genomic_DNA"/>
</dbReference>
<keyword evidence="1" id="KW-0812">Transmembrane</keyword>
<sequence length="145" mass="16176">MKQIICPISNEKINEQITRLNAILGILLIVAAFAFQLPVILFFLVADYFVRAFTKAKFSPISYLSHWLTNTLNLGEKAIDKAPKIFAARLAFLLMLAITILSVSELHSAALLIAGIYVFFATLEFALTICVGCIIYTYLIVPFNK</sequence>
<dbReference type="OrthoDB" id="1261922at2"/>
<gene>
    <name evidence="3" type="ORF">D1614_10130</name>
</gene>
<comment type="caution">
    <text evidence="3">The sequence shown here is derived from an EMBL/GenBank/DDBJ whole genome shotgun (WGS) entry which is preliminary data.</text>
</comment>
<evidence type="ECO:0000256" key="1">
    <source>
        <dbReference type="SAM" id="Phobius"/>
    </source>
</evidence>
<feature type="transmembrane region" description="Helical" evidence="1">
    <location>
        <begin position="22"/>
        <end position="50"/>
    </location>
</feature>
<dbReference type="RefSeq" id="WP_119437792.1">
    <property type="nucleotide sequence ID" value="NZ_QWGR01000004.1"/>
</dbReference>
<proteinExistence type="predicted"/>
<feature type="transmembrane region" description="Helical" evidence="1">
    <location>
        <begin position="110"/>
        <end position="141"/>
    </location>
</feature>
<dbReference type="Proteomes" id="UP000265926">
    <property type="component" value="Unassembled WGS sequence"/>
</dbReference>
<dbReference type="AlphaFoldDB" id="A0A399T253"/>
<evidence type="ECO:0000313" key="3">
    <source>
        <dbReference type="EMBL" id="RIJ48872.1"/>
    </source>
</evidence>
<keyword evidence="4" id="KW-1185">Reference proteome</keyword>
<keyword evidence="1" id="KW-1133">Transmembrane helix</keyword>